<evidence type="ECO:0000313" key="1">
    <source>
        <dbReference type="EMBL" id="MQN82823.1"/>
    </source>
</evidence>
<comment type="caution">
    <text evidence="1">The sequence shown here is derived from an EMBL/GenBank/DDBJ whole genome shotgun (WGS) entry which is preliminary data.</text>
</comment>
<dbReference type="Proteomes" id="UP000421408">
    <property type="component" value="Unassembled WGS sequence"/>
</dbReference>
<gene>
    <name evidence="1" type="ORF">F7D74_02190</name>
</gene>
<sequence>MADNDKAVLIGYVLIDQLQDNGTEGIVESGKNLRHLNNGTSSYEAKSGCVIVGRKHSGDENGYTYYLTGKPKIFDVDLCSEVEEVGIAVLDRHTTDSFKQSNLNFTCEGNNVIVGRAHTGDENGYTTFVCAELAVQKVKPTGQYNYSIGVLEPKDPHFFEESIKIAKESNGEWALSKMGEYYLPMVAMSHSGDENGTSTYGFKLFGIFREPISKD</sequence>
<dbReference type="AlphaFoldDB" id="A0AA90UWA7"/>
<protein>
    <submittedName>
        <fullName evidence="1">Uncharacterized protein</fullName>
    </submittedName>
</protein>
<dbReference type="RefSeq" id="WP_153118227.1">
    <property type="nucleotide sequence ID" value="NZ_VZCC01000008.1"/>
</dbReference>
<dbReference type="EMBL" id="VZCC01000008">
    <property type="protein sequence ID" value="MQN82823.1"/>
    <property type="molecule type" value="Genomic_DNA"/>
</dbReference>
<name>A0AA90UWA7_9BACT</name>
<proteinExistence type="predicted"/>
<evidence type="ECO:0000313" key="2">
    <source>
        <dbReference type="Proteomes" id="UP000421408"/>
    </source>
</evidence>
<reference evidence="2" key="1">
    <citation type="submission" date="2019-09" db="EMBL/GenBank/DDBJ databases">
        <title>Distinct polysaccharide growth profiles of human intestinal Prevotella copri isolates.</title>
        <authorList>
            <person name="Fehlner-Peach H."/>
            <person name="Magnabosco C."/>
            <person name="Raghavan V."/>
            <person name="Scher J.U."/>
            <person name="Tett A."/>
            <person name="Cox L.M."/>
            <person name="Gottsegen C."/>
            <person name="Watters A."/>
            <person name="Wiltshire- Gordon J.D."/>
            <person name="Segata N."/>
            <person name="Bonneau R."/>
            <person name="Littman D.R."/>
        </authorList>
    </citation>
    <scope>NUCLEOTIDE SEQUENCE [LARGE SCALE GENOMIC DNA]</scope>
    <source>
        <strain evidence="2">iAA108</strain>
    </source>
</reference>
<accession>A0AA90UWA7</accession>
<organism evidence="1 2">
    <name type="scientific">Segatella copri</name>
    <dbReference type="NCBI Taxonomy" id="165179"/>
    <lineage>
        <taxon>Bacteria</taxon>
        <taxon>Pseudomonadati</taxon>
        <taxon>Bacteroidota</taxon>
        <taxon>Bacteroidia</taxon>
        <taxon>Bacteroidales</taxon>
        <taxon>Prevotellaceae</taxon>
        <taxon>Segatella</taxon>
    </lineage>
</organism>